<dbReference type="Proteomes" id="UP001050975">
    <property type="component" value="Unassembled WGS sequence"/>
</dbReference>
<organism evidence="3 4">
    <name type="scientific">Microseira wollei NIES-4236</name>
    <dbReference type="NCBI Taxonomy" id="2530354"/>
    <lineage>
        <taxon>Bacteria</taxon>
        <taxon>Bacillati</taxon>
        <taxon>Cyanobacteriota</taxon>
        <taxon>Cyanophyceae</taxon>
        <taxon>Oscillatoriophycideae</taxon>
        <taxon>Aerosakkonematales</taxon>
        <taxon>Aerosakkonemataceae</taxon>
        <taxon>Microseira</taxon>
    </lineage>
</organism>
<evidence type="ECO:0000313" key="4">
    <source>
        <dbReference type="Proteomes" id="UP001050975"/>
    </source>
</evidence>
<evidence type="ECO:0000256" key="1">
    <source>
        <dbReference type="SAM" id="MobiDB-lite"/>
    </source>
</evidence>
<gene>
    <name evidence="3" type="ORF">MiSe_27140</name>
</gene>
<feature type="transmembrane region" description="Helical" evidence="2">
    <location>
        <begin position="48"/>
        <end position="70"/>
    </location>
</feature>
<dbReference type="AlphaFoldDB" id="A0AAV3XCZ6"/>
<keyword evidence="2" id="KW-1133">Transmembrane helix</keyword>
<keyword evidence="4" id="KW-1185">Reference proteome</keyword>
<proteinExistence type="predicted"/>
<reference evidence="3" key="1">
    <citation type="submission" date="2019-10" db="EMBL/GenBank/DDBJ databases">
        <title>Draft genome sequece of Microseira wollei NIES-4236.</title>
        <authorList>
            <person name="Yamaguchi H."/>
            <person name="Suzuki S."/>
            <person name="Kawachi M."/>
        </authorList>
    </citation>
    <scope>NUCLEOTIDE SEQUENCE</scope>
    <source>
        <strain evidence="3">NIES-4236</strain>
    </source>
</reference>
<feature type="region of interest" description="Disordered" evidence="1">
    <location>
        <begin position="1"/>
        <end position="20"/>
    </location>
</feature>
<keyword evidence="2" id="KW-0472">Membrane</keyword>
<protein>
    <submittedName>
        <fullName evidence="3">Uncharacterized protein</fullName>
    </submittedName>
</protein>
<evidence type="ECO:0000313" key="3">
    <source>
        <dbReference type="EMBL" id="GET37960.1"/>
    </source>
</evidence>
<keyword evidence="2" id="KW-0812">Transmembrane</keyword>
<dbReference type="EMBL" id="BLAY01000037">
    <property type="protein sequence ID" value="GET37960.1"/>
    <property type="molecule type" value="Genomic_DNA"/>
</dbReference>
<evidence type="ECO:0000256" key="2">
    <source>
        <dbReference type="SAM" id="Phobius"/>
    </source>
</evidence>
<comment type="caution">
    <text evidence="3">The sequence shown here is derived from an EMBL/GenBank/DDBJ whole genome shotgun (WGS) entry which is preliminary data.</text>
</comment>
<name>A0AAV3XCZ6_9CYAN</name>
<accession>A0AAV3XCZ6</accession>
<dbReference type="RefSeq" id="WP_307731409.1">
    <property type="nucleotide sequence ID" value="NZ_BLAY01000037.1"/>
</dbReference>
<feature type="transmembrane region" description="Helical" evidence="2">
    <location>
        <begin position="90"/>
        <end position="113"/>
    </location>
</feature>
<sequence length="152" mass="17785">MARRRDDKFKNSNDGEKSKSIDTSSSIFAAVNDPHFKHQVRKLHQLTIYARWLMVALLWLSIGCLSLWGLRAEIALWRQHFTWAALRYGLAYNRLPTLGLALCIGMTTAVLIWQSRNILWGMSHAEQKRLEQQVRRIRQQGSSHPLWKWVCQ</sequence>